<protein>
    <submittedName>
        <fullName evidence="2">Uncharacterized protein</fullName>
    </submittedName>
</protein>
<evidence type="ECO:0000256" key="1">
    <source>
        <dbReference type="SAM" id="MobiDB-lite"/>
    </source>
</evidence>
<proteinExistence type="predicted"/>
<dbReference type="AlphaFoldDB" id="A0AAD8XS56"/>
<name>A0AAD8XS56_9STRA</name>
<dbReference type="Proteomes" id="UP001224775">
    <property type="component" value="Unassembled WGS sequence"/>
</dbReference>
<evidence type="ECO:0000313" key="2">
    <source>
        <dbReference type="EMBL" id="KAK1732391.1"/>
    </source>
</evidence>
<gene>
    <name evidence="2" type="ORF">QTG54_016926</name>
</gene>
<dbReference type="EMBL" id="JATAAI010000068">
    <property type="protein sequence ID" value="KAK1732391.1"/>
    <property type="molecule type" value="Genomic_DNA"/>
</dbReference>
<sequence>MSMTTSSHQSKLWVAPRRVILTLLSFLIANHSLSTEIIVNAFRIHHESIFPRGSIPSFTTLTRQFAQHRQSNTRLHGVHEWRAKYSNHNNTSSQHQQQQDQLPLLLLPFNPTQILLPGQTTSYTFRHGKYMDLIDESITHYESVIGMSILSDDGLLPITVLCEVIEEELEIHMGYRGFSAMEVGIRAVGRVRRCDVNSNNNSGSASSRSTAINDDLRTTALDDIHQGKVVDWFDDPLDEEQKIVANEYTENIVSILRLRQEEDEEQRSSERLRNQQMSYKSAYDIISLDKRTNNNSDNVDSDFTASSWGAFAAAAAAIDRPGVDGSVVNIDALSTTNTVERLRLGLAMLLENQMPLWSNEEVDGRSGETIRSVRGNGGESTSTPLQDGIDTFQ</sequence>
<keyword evidence="3" id="KW-1185">Reference proteome</keyword>
<feature type="region of interest" description="Disordered" evidence="1">
    <location>
        <begin position="360"/>
        <end position="393"/>
    </location>
</feature>
<evidence type="ECO:0000313" key="3">
    <source>
        <dbReference type="Proteomes" id="UP001224775"/>
    </source>
</evidence>
<comment type="caution">
    <text evidence="2">The sequence shown here is derived from an EMBL/GenBank/DDBJ whole genome shotgun (WGS) entry which is preliminary data.</text>
</comment>
<reference evidence="2" key="1">
    <citation type="submission" date="2023-06" db="EMBL/GenBank/DDBJ databases">
        <title>Survivors Of The Sea: Transcriptome response of Skeletonema marinoi to long-term dormancy.</title>
        <authorList>
            <person name="Pinder M.I.M."/>
            <person name="Kourtchenko O."/>
            <person name="Robertson E.K."/>
            <person name="Larsson T."/>
            <person name="Maumus F."/>
            <person name="Osuna-Cruz C.M."/>
            <person name="Vancaester E."/>
            <person name="Stenow R."/>
            <person name="Vandepoele K."/>
            <person name="Ploug H."/>
            <person name="Bruchert V."/>
            <person name="Godhe A."/>
            <person name="Topel M."/>
        </authorList>
    </citation>
    <scope>NUCLEOTIDE SEQUENCE</scope>
    <source>
        <strain evidence="2">R05AC</strain>
    </source>
</reference>
<accession>A0AAD8XS56</accession>
<organism evidence="2 3">
    <name type="scientific">Skeletonema marinoi</name>
    <dbReference type="NCBI Taxonomy" id="267567"/>
    <lineage>
        <taxon>Eukaryota</taxon>
        <taxon>Sar</taxon>
        <taxon>Stramenopiles</taxon>
        <taxon>Ochrophyta</taxon>
        <taxon>Bacillariophyta</taxon>
        <taxon>Coscinodiscophyceae</taxon>
        <taxon>Thalassiosirophycidae</taxon>
        <taxon>Thalassiosirales</taxon>
        <taxon>Skeletonemataceae</taxon>
        <taxon>Skeletonema</taxon>
        <taxon>Skeletonema marinoi-dohrnii complex</taxon>
    </lineage>
</organism>